<feature type="domain" description="Class III cytochrome C" evidence="8">
    <location>
        <begin position="151"/>
        <end position="241"/>
    </location>
</feature>
<keyword evidence="6" id="KW-0408">Iron</keyword>
<dbReference type="InterPro" id="IPR038266">
    <property type="entry name" value="NapC/NirT_cytc_sf"/>
</dbReference>
<dbReference type="InterPro" id="IPR036280">
    <property type="entry name" value="Multihaem_cyt_sf"/>
</dbReference>
<dbReference type="AlphaFoldDB" id="H5STW8"/>
<keyword evidence="7" id="KW-0175">Coiled coil</keyword>
<evidence type="ECO:0000256" key="3">
    <source>
        <dbReference type="ARBA" id="ARBA00022723"/>
    </source>
</evidence>
<accession>H5STW8</accession>
<gene>
    <name evidence="9" type="ORF">HGMM_OP4C604</name>
</gene>
<keyword evidence="3" id="KW-0479">Metal-binding</keyword>
<reference evidence="9" key="1">
    <citation type="journal article" date="2005" name="Environ. Microbiol.">
        <title>Genetic and functional properties of uncultivated thermophilic crenarchaeotes from a subsurface gold mine as revealed by analysis of genome fragments.</title>
        <authorList>
            <person name="Nunoura T."/>
            <person name="Hirayama H."/>
            <person name="Takami H."/>
            <person name="Oida H."/>
            <person name="Nishi S."/>
            <person name="Shimamura S."/>
            <person name="Suzuki Y."/>
            <person name="Inagaki F."/>
            <person name="Takai K."/>
            <person name="Nealson K.H."/>
            <person name="Horikoshi K."/>
        </authorList>
    </citation>
    <scope>NUCLEOTIDE SEQUENCE</scope>
</reference>
<dbReference type="SUPFAM" id="SSF48695">
    <property type="entry name" value="Multiheme cytochromes"/>
    <property type="match status" value="3"/>
</dbReference>
<evidence type="ECO:0000256" key="6">
    <source>
        <dbReference type="ARBA" id="ARBA00023004"/>
    </source>
</evidence>
<evidence type="ECO:0000256" key="4">
    <source>
        <dbReference type="ARBA" id="ARBA00022729"/>
    </source>
</evidence>
<keyword evidence="4" id="KW-0732">Signal</keyword>
<evidence type="ECO:0000256" key="1">
    <source>
        <dbReference type="ARBA" id="ARBA00022448"/>
    </source>
</evidence>
<evidence type="ECO:0000256" key="5">
    <source>
        <dbReference type="ARBA" id="ARBA00022982"/>
    </source>
</evidence>
<dbReference type="PANTHER" id="PTHR35038">
    <property type="entry name" value="DISSIMILATORY SULFITE REDUCTASE SIRA"/>
    <property type="match status" value="1"/>
</dbReference>
<dbReference type="Gene3D" id="3.90.10.10">
    <property type="entry name" value="Cytochrome C3"/>
    <property type="match status" value="2"/>
</dbReference>
<evidence type="ECO:0000259" key="8">
    <source>
        <dbReference type="Pfam" id="PF02085"/>
    </source>
</evidence>
<protein>
    <recommendedName>
        <fullName evidence="8">Class III cytochrome C domain-containing protein</fullName>
    </recommendedName>
</protein>
<sequence>MRPFYDNWASSSHARVNCIGCHYEHGFRGYIAGKLRLLGEMMRYWVGAYNVRPHSRVSDQNCLSCHQEKALEAVTVYRKKIPFSHPKHYGVAVREITLTCTTCHSQLVQGDHLAVDESACLVCHFTGVARGQALGDCYSCHGPPKDQILIRGVVFNHSTYLKSGVECLTCHVHVTRGTGDVPREKCFSCHVERFEEYGKTELIHRVHVTEQHLKCTDCHSEISHGKFELAQALSPDCASCHGGRHSVQEQVYIGTGGSGVDPMPDPMFLSGVICSGCHQSPTPIAAVAQPQACVACHGPGYDRLMRQWQQAVSQKLSELRAQLAQIESQLAQSLNDSSLRVLYEEAQKNIRFIEEDRSLGVHNIHYVSALLRRSAENLAQLLARREHGEYTPEKPLHSGEPFGCPRCHVGVEFLAFVQAPQTASHKVHLKRDDCNACHAVQPHEHGQTLATAKDCTQCHPTAERMAQLESQDCLHCHEAKLPPRSAKAKFPHETHIALWIRCEACHEGVTQIGHLEFLGRGVPKPGHDFCATCHPADIANNCLKCHND</sequence>
<feature type="coiled-coil region" evidence="7">
    <location>
        <begin position="309"/>
        <end position="336"/>
    </location>
</feature>
<dbReference type="GO" id="GO:0046872">
    <property type="term" value="F:metal ion binding"/>
    <property type="evidence" value="ECO:0007669"/>
    <property type="project" value="UniProtKB-KW"/>
</dbReference>
<dbReference type="EMBL" id="AP011803">
    <property type="protein sequence ID" value="BAL59968.1"/>
    <property type="molecule type" value="Genomic_DNA"/>
</dbReference>
<dbReference type="PANTHER" id="PTHR35038:SF8">
    <property type="entry name" value="C-TYPE POLYHEME CYTOCHROME OMCC"/>
    <property type="match status" value="1"/>
</dbReference>
<keyword evidence="5" id="KW-0249">Electron transport</keyword>
<keyword evidence="1" id="KW-0813">Transport</keyword>
<dbReference type="GO" id="GO:0016491">
    <property type="term" value="F:oxidoreductase activity"/>
    <property type="evidence" value="ECO:0007669"/>
    <property type="project" value="TreeGrafter"/>
</dbReference>
<evidence type="ECO:0000256" key="2">
    <source>
        <dbReference type="ARBA" id="ARBA00022617"/>
    </source>
</evidence>
<name>H5STW8_ACEAU</name>
<reference evidence="9" key="2">
    <citation type="journal article" date="2012" name="PLoS ONE">
        <title>A Deeply Branching Thermophilic Bacterium with an Ancient Acetyl-CoA Pathway Dominates a Subsurface Ecosystem.</title>
        <authorList>
            <person name="Takami H."/>
            <person name="Noguchi H."/>
            <person name="Takaki Y."/>
            <person name="Uchiyama I."/>
            <person name="Toyoda A."/>
            <person name="Nishi S."/>
            <person name="Chee G.-J."/>
            <person name="Arai W."/>
            <person name="Nunoura T."/>
            <person name="Itoh T."/>
            <person name="Hattori M."/>
            <person name="Takai K."/>
        </authorList>
    </citation>
    <scope>NUCLEOTIDE SEQUENCE</scope>
</reference>
<dbReference type="Gene3D" id="1.10.3820.10">
    <property type="entry name" value="Di-heme elbow motif domain"/>
    <property type="match status" value="1"/>
</dbReference>
<evidence type="ECO:0000313" key="9">
    <source>
        <dbReference type="EMBL" id="BAL59968.1"/>
    </source>
</evidence>
<proteinExistence type="predicted"/>
<dbReference type="InterPro" id="IPR020942">
    <property type="entry name" value="Cyt_c_III_dom"/>
</dbReference>
<dbReference type="GO" id="GO:0009055">
    <property type="term" value="F:electron transfer activity"/>
    <property type="evidence" value="ECO:0007669"/>
    <property type="project" value="InterPro"/>
</dbReference>
<evidence type="ECO:0000256" key="7">
    <source>
        <dbReference type="SAM" id="Coils"/>
    </source>
</evidence>
<dbReference type="InterPro" id="IPR051829">
    <property type="entry name" value="Multiheme_Cytochr_ET"/>
</dbReference>
<keyword evidence="2" id="KW-0349">Heme</keyword>
<organism evidence="9">
    <name type="scientific">Acetithermum autotrophicum</name>
    <dbReference type="NCBI Taxonomy" id="1446466"/>
    <lineage>
        <taxon>Bacteria</taxon>
        <taxon>Candidatus Bipolaricaulota</taxon>
        <taxon>Candidatus Acetithermum</taxon>
    </lineage>
</organism>
<dbReference type="GO" id="GO:0020037">
    <property type="term" value="F:heme binding"/>
    <property type="evidence" value="ECO:0007669"/>
    <property type="project" value="InterPro"/>
</dbReference>
<dbReference type="Pfam" id="PF02085">
    <property type="entry name" value="Cytochrom_CIII"/>
    <property type="match status" value="1"/>
</dbReference>